<sequence length="138" mass="16038">MQLDNVEPCNNIFTRERLTSGFSTIFLATALNQACVMKVKADCGLFIHFLESTACRRLKDQGLYDYGILPNFLGSLREFDSKLCSLYLDIPQYMMIIHDNLESVIYMDSDRAKTYNHDSITNKERILLKKESRECHRI</sequence>
<organism evidence="1 2">
    <name type="scientific">Aspergillus taichungensis</name>
    <dbReference type="NCBI Taxonomy" id="482145"/>
    <lineage>
        <taxon>Eukaryota</taxon>
        <taxon>Fungi</taxon>
        <taxon>Dikarya</taxon>
        <taxon>Ascomycota</taxon>
        <taxon>Pezizomycotina</taxon>
        <taxon>Eurotiomycetes</taxon>
        <taxon>Eurotiomycetidae</taxon>
        <taxon>Eurotiales</taxon>
        <taxon>Aspergillaceae</taxon>
        <taxon>Aspergillus</taxon>
        <taxon>Aspergillus subgen. Circumdati</taxon>
    </lineage>
</organism>
<gene>
    <name evidence="1" type="ORF">BDW42DRAFT_187081</name>
</gene>
<dbReference type="Proteomes" id="UP000235023">
    <property type="component" value="Unassembled WGS sequence"/>
</dbReference>
<protein>
    <submittedName>
        <fullName evidence="1">Uncharacterized protein</fullName>
    </submittedName>
</protein>
<dbReference type="EMBL" id="KZ559569">
    <property type="protein sequence ID" value="PLN78853.1"/>
    <property type="molecule type" value="Genomic_DNA"/>
</dbReference>
<name>A0A2J5HNR7_9EURO</name>
<accession>A0A2J5HNR7</accession>
<dbReference type="AlphaFoldDB" id="A0A2J5HNR7"/>
<proteinExistence type="predicted"/>
<keyword evidence="2" id="KW-1185">Reference proteome</keyword>
<evidence type="ECO:0000313" key="1">
    <source>
        <dbReference type="EMBL" id="PLN78853.1"/>
    </source>
</evidence>
<evidence type="ECO:0000313" key="2">
    <source>
        <dbReference type="Proteomes" id="UP000235023"/>
    </source>
</evidence>
<dbReference type="OrthoDB" id="4185642at2759"/>
<reference evidence="2" key="1">
    <citation type="submission" date="2017-12" db="EMBL/GenBank/DDBJ databases">
        <authorList>
            <consortium name="DOE Joint Genome Institute"/>
            <person name="Mondo S.J."/>
            <person name="Kjaerbolling I."/>
            <person name="Vesth T.C."/>
            <person name="Frisvad J.C."/>
            <person name="Nybo J.L."/>
            <person name="Theobald S."/>
            <person name="Kuo A."/>
            <person name="Bowyer P."/>
            <person name="Matsuda Y."/>
            <person name="Lyhne E.K."/>
            <person name="Kogle M.E."/>
            <person name="Clum A."/>
            <person name="Lipzen A."/>
            <person name="Salamov A."/>
            <person name="Ngan C.Y."/>
            <person name="Daum C."/>
            <person name="Chiniquy J."/>
            <person name="Barry K."/>
            <person name="LaButti K."/>
            <person name="Haridas S."/>
            <person name="Simmons B.A."/>
            <person name="Magnuson J.K."/>
            <person name="Mortensen U.H."/>
            <person name="Larsen T.O."/>
            <person name="Grigoriev I.V."/>
            <person name="Baker S.E."/>
            <person name="Andersen M.R."/>
            <person name="Nordberg H.P."/>
            <person name="Cantor M.N."/>
            <person name="Hua S.X."/>
        </authorList>
    </citation>
    <scope>NUCLEOTIDE SEQUENCE [LARGE SCALE GENOMIC DNA]</scope>
    <source>
        <strain evidence="2">IBT 19404</strain>
    </source>
</reference>